<feature type="transmembrane region" description="Helical" evidence="1">
    <location>
        <begin position="18"/>
        <end position="40"/>
    </location>
</feature>
<name>A0A0V0I601_SOLCH</name>
<evidence type="ECO:0000256" key="1">
    <source>
        <dbReference type="SAM" id="Phobius"/>
    </source>
</evidence>
<accession>A0A0V0I601</accession>
<reference evidence="2" key="1">
    <citation type="submission" date="2015-12" db="EMBL/GenBank/DDBJ databases">
        <title>Gene expression during late stages of embryo sac development: a critical building block for successful pollen-pistil interactions.</title>
        <authorList>
            <person name="Liu Y."/>
            <person name="Joly V."/>
            <person name="Sabar M."/>
            <person name="Matton D.P."/>
        </authorList>
    </citation>
    <scope>NUCLEOTIDE SEQUENCE</scope>
</reference>
<dbReference type="AlphaFoldDB" id="A0A0V0I601"/>
<protein>
    <submittedName>
        <fullName evidence="2">Putative ovule protein</fullName>
    </submittedName>
</protein>
<keyword evidence="1" id="KW-0472">Membrane</keyword>
<organism evidence="2">
    <name type="scientific">Solanum chacoense</name>
    <name type="common">Chaco potato</name>
    <dbReference type="NCBI Taxonomy" id="4108"/>
    <lineage>
        <taxon>Eukaryota</taxon>
        <taxon>Viridiplantae</taxon>
        <taxon>Streptophyta</taxon>
        <taxon>Embryophyta</taxon>
        <taxon>Tracheophyta</taxon>
        <taxon>Spermatophyta</taxon>
        <taxon>Magnoliopsida</taxon>
        <taxon>eudicotyledons</taxon>
        <taxon>Gunneridae</taxon>
        <taxon>Pentapetalae</taxon>
        <taxon>asterids</taxon>
        <taxon>lamiids</taxon>
        <taxon>Solanales</taxon>
        <taxon>Solanaceae</taxon>
        <taxon>Solanoideae</taxon>
        <taxon>Solaneae</taxon>
        <taxon>Solanum</taxon>
    </lineage>
</organism>
<keyword evidence="1" id="KW-0812">Transmembrane</keyword>
<keyword evidence="1" id="KW-1133">Transmembrane helix</keyword>
<evidence type="ECO:0000313" key="2">
    <source>
        <dbReference type="EMBL" id="JAP28050.1"/>
    </source>
</evidence>
<dbReference type="EMBL" id="GEDG01010526">
    <property type="protein sequence ID" value="JAP28050.1"/>
    <property type="molecule type" value="Transcribed_RNA"/>
</dbReference>
<proteinExistence type="predicted"/>
<sequence length="71" mass="8277">MVCFLSRYVASFSRSHELIYTSVSFKLILYGLFLVSFFTVKSLYRDFRFDLMCPVAVDEDSDLRLLVACCQ</sequence>